<keyword evidence="5" id="KW-1185">Reference proteome</keyword>
<evidence type="ECO:0000256" key="1">
    <source>
        <dbReference type="ARBA" id="ARBA00004718"/>
    </source>
</evidence>
<evidence type="ECO:0000259" key="3">
    <source>
        <dbReference type="Pfam" id="PF14324"/>
    </source>
</evidence>
<sequence>MSFTVSCEDGSALQKHINDPSYQVGVFCAGGLEDVQDIRFPEGSRIKVDGLKGTVSFGRKNKPGSVEPIDISNGLRLRPGPAHTVELTASMLPLIYNCKNKAPNGNALFATLMCLLMHWRNMEKILREAPKSQERVAIDANGKLHANVSNRWPPSAKRYNTAVVDLTLSGDDDKDL</sequence>
<comment type="pathway">
    <text evidence="1">Protein modification; protein sumoylation.</text>
</comment>
<dbReference type="InterPro" id="IPR023321">
    <property type="entry name" value="PINIT"/>
</dbReference>
<reference evidence="4 5" key="1">
    <citation type="journal article" date="2020" name="BMC Genomics">
        <title>Correction to: Identification and distribution of gene clusters required for synthesis of sphingolipid metabolism inhibitors in diverse species of the filamentous fungus Fusarium.</title>
        <authorList>
            <person name="Kim H.S."/>
            <person name="Lohmar J.M."/>
            <person name="Busman M."/>
            <person name="Brown D.W."/>
            <person name="Naumann T.A."/>
            <person name="Divon H.H."/>
            <person name="Lysoe E."/>
            <person name="Uhlig S."/>
            <person name="Proctor R.H."/>
        </authorList>
    </citation>
    <scope>NUCLEOTIDE SEQUENCE [LARGE SCALE GENOMIC DNA]</scope>
    <source>
        <strain evidence="4 5">NRRL 25214</strain>
    </source>
</reference>
<protein>
    <recommendedName>
        <fullName evidence="3">PINIT domain-containing protein</fullName>
    </recommendedName>
</protein>
<dbReference type="GO" id="GO:0016925">
    <property type="term" value="P:protein sumoylation"/>
    <property type="evidence" value="ECO:0007669"/>
    <property type="project" value="UniProtKB-UniPathway"/>
</dbReference>
<comment type="caution">
    <text evidence="4">The sequence shown here is derived from an EMBL/GenBank/DDBJ whole genome shotgun (WGS) entry which is preliminary data.</text>
</comment>
<accession>A0A8H4ZRT8</accession>
<dbReference type="EMBL" id="JABEVY010000083">
    <property type="protein sequence ID" value="KAF5250830.1"/>
    <property type="molecule type" value="Genomic_DNA"/>
</dbReference>
<dbReference type="AlphaFoldDB" id="A0A8H4ZRT8"/>
<evidence type="ECO:0000313" key="5">
    <source>
        <dbReference type="Proteomes" id="UP000573603"/>
    </source>
</evidence>
<dbReference type="UniPathway" id="UPA00886"/>
<dbReference type="Gene3D" id="2.60.120.780">
    <property type="entry name" value="PINIT domain"/>
    <property type="match status" value="1"/>
</dbReference>
<evidence type="ECO:0000256" key="2">
    <source>
        <dbReference type="ARBA" id="ARBA00005383"/>
    </source>
</evidence>
<feature type="domain" description="PINIT" evidence="3">
    <location>
        <begin position="3"/>
        <end position="88"/>
    </location>
</feature>
<gene>
    <name evidence="4" type="ORF">FANTH_4021</name>
</gene>
<organism evidence="4 5">
    <name type="scientific">Fusarium anthophilum</name>
    <dbReference type="NCBI Taxonomy" id="48485"/>
    <lineage>
        <taxon>Eukaryota</taxon>
        <taxon>Fungi</taxon>
        <taxon>Dikarya</taxon>
        <taxon>Ascomycota</taxon>
        <taxon>Pezizomycotina</taxon>
        <taxon>Sordariomycetes</taxon>
        <taxon>Hypocreomycetidae</taxon>
        <taxon>Hypocreales</taxon>
        <taxon>Nectriaceae</taxon>
        <taxon>Fusarium</taxon>
        <taxon>Fusarium fujikuroi species complex</taxon>
    </lineage>
</organism>
<dbReference type="Proteomes" id="UP000573603">
    <property type="component" value="Unassembled WGS sequence"/>
</dbReference>
<comment type="similarity">
    <text evidence="2">Belongs to the PIAS family.</text>
</comment>
<proteinExistence type="inferred from homology"/>
<dbReference type="Pfam" id="PF14324">
    <property type="entry name" value="PINIT"/>
    <property type="match status" value="1"/>
</dbReference>
<name>A0A8H4ZRT8_9HYPO</name>
<dbReference type="InterPro" id="IPR038654">
    <property type="entry name" value="PINIT_sf"/>
</dbReference>
<evidence type="ECO:0000313" key="4">
    <source>
        <dbReference type="EMBL" id="KAF5250830.1"/>
    </source>
</evidence>